<protein>
    <submittedName>
        <fullName evidence="2">Purine-cytosine permease-like protein</fullName>
    </submittedName>
</protein>
<sequence length="106" mass="11973">MLSLPVLLISMLLFLVLFFGIGFLLNMLLRMSWIMAIVYPIVCIFIIDEVRFIEYFQKPGDSFSSLGHKITSLALADILILLSGLIGAILSGVVIKMLRKRGYQMF</sequence>
<dbReference type="Pfam" id="PF14068">
    <property type="entry name" value="YuiB"/>
    <property type="match status" value="1"/>
</dbReference>
<dbReference type="EMBL" id="JAUSTZ010000003">
    <property type="protein sequence ID" value="MDQ0225518.1"/>
    <property type="molecule type" value="Genomic_DNA"/>
</dbReference>
<organism evidence="2 3">
    <name type="scientific">Metabacillus niabensis</name>
    <dbReference type="NCBI Taxonomy" id="324854"/>
    <lineage>
        <taxon>Bacteria</taxon>
        <taxon>Bacillati</taxon>
        <taxon>Bacillota</taxon>
        <taxon>Bacilli</taxon>
        <taxon>Bacillales</taxon>
        <taxon>Bacillaceae</taxon>
        <taxon>Metabacillus</taxon>
    </lineage>
</organism>
<dbReference type="RefSeq" id="WP_095297542.1">
    <property type="nucleotide sequence ID" value="NZ_CADEPK010000322.1"/>
</dbReference>
<keyword evidence="3" id="KW-1185">Reference proteome</keyword>
<feature type="transmembrane region" description="Helical" evidence="1">
    <location>
        <begin position="73"/>
        <end position="95"/>
    </location>
</feature>
<feature type="transmembrane region" description="Helical" evidence="1">
    <location>
        <begin position="6"/>
        <end position="25"/>
    </location>
</feature>
<comment type="caution">
    <text evidence="2">The sequence shown here is derived from an EMBL/GenBank/DDBJ whole genome shotgun (WGS) entry which is preliminary data.</text>
</comment>
<evidence type="ECO:0000313" key="2">
    <source>
        <dbReference type="EMBL" id="MDQ0225518.1"/>
    </source>
</evidence>
<evidence type="ECO:0000256" key="1">
    <source>
        <dbReference type="SAM" id="Phobius"/>
    </source>
</evidence>
<feature type="transmembrane region" description="Helical" evidence="1">
    <location>
        <begin position="32"/>
        <end position="53"/>
    </location>
</feature>
<accession>A0ABT9YZU8</accession>
<proteinExistence type="predicted"/>
<dbReference type="Proteomes" id="UP001232245">
    <property type="component" value="Unassembled WGS sequence"/>
</dbReference>
<dbReference type="InterPro" id="IPR025917">
    <property type="entry name" value="YuiB"/>
</dbReference>
<evidence type="ECO:0000313" key="3">
    <source>
        <dbReference type="Proteomes" id="UP001232245"/>
    </source>
</evidence>
<keyword evidence="1" id="KW-1133">Transmembrane helix</keyword>
<keyword evidence="1" id="KW-0472">Membrane</keyword>
<gene>
    <name evidence="2" type="ORF">J2S02_001862</name>
</gene>
<reference evidence="2 3" key="1">
    <citation type="submission" date="2023-07" db="EMBL/GenBank/DDBJ databases">
        <title>Genomic Encyclopedia of Type Strains, Phase IV (KMG-IV): sequencing the most valuable type-strain genomes for metagenomic binning, comparative biology and taxonomic classification.</title>
        <authorList>
            <person name="Goeker M."/>
        </authorList>
    </citation>
    <scope>NUCLEOTIDE SEQUENCE [LARGE SCALE GENOMIC DNA]</scope>
    <source>
        <strain evidence="2 3">DSM 17723</strain>
    </source>
</reference>
<keyword evidence="1" id="KW-0812">Transmembrane</keyword>
<name>A0ABT9YZU8_9BACI</name>